<gene>
    <name evidence="1" type="primary">WBGene00280805</name>
</gene>
<name>A0A2A6D2H7_PRIPA</name>
<protein>
    <submittedName>
        <fullName evidence="1">F-box domain-containing protein</fullName>
    </submittedName>
</protein>
<dbReference type="Proteomes" id="UP000005239">
    <property type="component" value="Unassembled WGS sequence"/>
</dbReference>
<evidence type="ECO:0000313" key="2">
    <source>
        <dbReference type="Proteomes" id="UP000005239"/>
    </source>
</evidence>
<dbReference type="Pfam" id="PF00646">
    <property type="entry name" value="F-box"/>
    <property type="match status" value="1"/>
</dbReference>
<reference evidence="2" key="1">
    <citation type="journal article" date="2008" name="Nat. Genet.">
        <title>The Pristionchus pacificus genome provides a unique perspective on nematode lifestyle and parasitism.</title>
        <authorList>
            <person name="Dieterich C."/>
            <person name="Clifton S.W."/>
            <person name="Schuster L.N."/>
            <person name="Chinwalla A."/>
            <person name="Delehaunty K."/>
            <person name="Dinkelacker I."/>
            <person name="Fulton L."/>
            <person name="Fulton R."/>
            <person name="Godfrey J."/>
            <person name="Minx P."/>
            <person name="Mitreva M."/>
            <person name="Roeseler W."/>
            <person name="Tian H."/>
            <person name="Witte H."/>
            <person name="Yang S.P."/>
            <person name="Wilson R.K."/>
            <person name="Sommer R.J."/>
        </authorList>
    </citation>
    <scope>NUCLEOTIDE SEQUENCE [LARGE SCALE GENOMIC DNA]</scope>
    <source>
        <strain evidence="2">PS312</strain>
    </source>
</reference>
<dbReference type="InterPro" id="IPR001810">
    <property type="entry name" value="F-box_dom"/>
</dbReference>
<proteinExistence type="predicted"/>
<organism evidence="1 2">
    <name type="scientific">Pristionchus pacificus</name>
    <name type="common">Parasitic nematode worm</name>
    <dbReference type="NCBI Taxonomy" id="54126"/>
    <lineage>
        <taxon>Eukaryota</taxon>
        <taxon>Metazoa</taxon>
        <taxon>Ecdysozoa</taxon>
        <taxon>Nematoda</taxon>
        <taxon>Chromadorea</taxon>
        <taxon>Rhabditida</taxon>
        <taxon>Rhabditina</taxon>
        <taxon>Diplogasteromorpha</taxon>
        <taxon>Diplogasteroidea</taxon>
        <taxon>Neodiplogasteridae</taxon>
        <taxon>Pristionchus</taxon>
    </lineage>
</organism>
<dbReference type="EnsemblMetazoa" id="PPA42436.1">
    <property type="protein sequence ID" value="PPA42436.1"/>
    <property type="gene ID" value="WBGene00280805"/>
</dbReference>
<evidence type="ECO:0000313" key="1">
    <source>
        <dbReference type="EnsemblMetazoa" id="PPA42436.1"/>
    </source>
</evidence>
<keyword evidence="2" id="KW-1185">Reference proteome</keyword>
<sequence length="120" mass="13984">MDESDGSSRMEALAPELLKEILEKCSLNDQLRLRSTCRRIKTCLTPHISHLSAPEECTITRMSLRKLHNSIHISVDIDDVAVAQHFIALGDRAIRQWKRKDNEKVRSIYRYRFTDTDLFN</sequence>
<reference evidence="1" key="2">
    <citation type="submission" date="2022-06" db="UniProtKB">
        <authorList>
            <consortium name="EnsemblMetazoa"/>
        </authorList>
    </citation>
    <scope>IDENTIFICATION</scope>
    <source>
        <strain evidence="1">PS312</strain>
    </source>
</reference>
<accession>A0A2A6D2H7</accession>
<dbReference type="AlphaFoldDB" id="A0A2A6D2H7"/>
<accession>A0A8R1YZQ9</accession>